<organism evidence="8">
    <name type="scientific">marine sediment metagenome</name>
    <dbReference type="NCBI Taxonomy" id="412755"/>
    <lineage>
        <taxon>unclassified sequences</taxon>
        <taxon>metagenomes</taxon>
        <taxon>ecological metagenomes</taxon>
    </lineage>
</organism>
<evidence type="ECO:0000256" key="6">
    <source>
        <dbReference type="ARBA" id="ARBA00023136"/>
    </source>
</evidence>
<evidence type="ECO:0000256" key="3">
    <source>
        <dbReference type="ARBA" id="ARBA00022475"/>
    </source>
</evidence>
<proteinExistence type="predicted"/>
<evidence type="ECO:0000256" key="5">
    <source>
        <dbReference type="ARBA" id="ARBA00022989"/>
    </source>
</evidence>
<comment type="subcellular location">
    <subcellularLocation>
        <location evidence="1">Cell membrane</location>
        <topology evidence="1">Multi-pass membrane protein</topology>
    </subcellularLocation>
</comment>
<keyword evidence="4 7" id="KW-0812">Transmembrane</keyword>
<accession>X1KNV2</accession>
<dbReference type="PANTHER" id="PTHR43744:SF8">
    <property type="entry name" value="SN-GLYCEROL-3-PHOSPHATE TRANSPORT SYSTEM PERMEASE PROTEIN UGPE"/>
    <property type="match status" value="1"/>
</dbReference>
<evidence type="ECO:0000313" key="8">
    <source>
        <dbReference type="EMBL" id="GAH83693.1"/>
    </source>
</evidence>
<evidence type="ECO:0000256" key="7">
    <source>
        <dbReference type="SAM" id="Phobius"/>
    </source>
</evidence>
<evidence type="ECO:0000256" key="4">
    <source>
        <dbReference type="ARBA" id="ARBA00022692"/>
    </source>
</evidence>
<dbReference type="PANTHER" id="PTHR43744">
    <property type="entry name" value="ABC TRANSPORTER PERMEASE PROTEIN MG189-RELATED-RELATED"/>
    <property type="match status" value="1"/>
</dbReference>
<reference evidence="8" key="1">
    <citation type="journal article" date="2014" name="Front. Microbiol.">
        <title>High frequency of phylogenetically diverse reductive dehalogenase-homologous genes in deep subseafloor sedimentary metagenomes.</title>
        <authorList>
            <person name="Kawai M."/>
            <person name="Futagami T."/>
            <person name="Toyoda A."/>
            <person name="Takaki Y."/>
            <person name="Nishi S."/>
            <person name="Hori S."/>
            <person name="Arai W."/>
            <person name="Tsubouchi T."/>
            <person name="Morono Y."/>
            <person name="Uchiyama I."/>
            <person name="Ito T."/>
            <person name="Fujiyama A."/>
            <person name="Inagaki F."/>
            <person name="Takami H."/>
        </authorList>
    </citation>
    <scope>NUCLEOTIDE SEQUENCE</scope>
    <source>
        <strain evidence="8">Expedition CK06-06</strain>
    </source>
</reference>
<evidence type="ECO:0008006" key="9">
    <source>
        <dbReference type="Google" id="ProtNLM"/>
    </source>
</evidence>
<dbReference type="GO" id="GO:0005886">
    <property type="term" value="C:plasma membrane"/>
    <property type="evidence" value="ECO:0007669"/>
    <property type="project" value="UniProtKB-SubCell"/>
</dbReference>
<gene>
    <name evidence="8" type="ORF">S03H2_59625</name>
</gene>
<dbReference type="EMBL" id="BARU01038348">
    <property type="protein sequence ID" value="GAH83693.1"/>
    <property type="molecule type" value="Genomic_DNA"/>
</dbReference>
<dbReference type="InterPro" id="IPR035906">
    <property type="entry name" value="MetI-like_sf"/>
</dbReference>
<comment type="caution">
    <text evidence="8">The sequence shown here is derived from an EMBL/GenBank/DDBJ whole genome shotgun (WGS) entry which is preliminary data.</text>
</comment>
<keyword evidence="2" id="KW-0813">Transport</keyword>
<dbReference type="Gene3D" id="1.10.3720.10">
    <property type="entry name" value="MetI-like"/>
    <property type="match status" value="1"/>
</dbReference>
<keyword evidence="6 7" id="KW-0472">Membrane</keyword>
<dbReference type="AlphaFoldDB" id="X1KNV2"/>
<keyword evidence="5 7" id="KW-1133">Transmembrane helix</keyword>
<dbReference type="SUPFAM" id="SSF161098">
    <property type="entry name" value="MetI-like"/>
    <property type="match status" value="1"/>
</dbReference>
<name>X1KNV2_9ZZZZ</name>
<keyword evidence="3" id="KW-1003">Cell membrane</keyword>
<sequence length="102" mass="12017">MLGKKGFNSQITTYALLFIYSLFILVPVYIVLVSSFRTSEDVFKYMTPFTWRTLIPTKINFNAYIDIFKEMNFGRSLFNSFFISIMSVCLIKEYEYKLLITA</sequence>
<evidence type="ECO:0000256" key="1">
    <source>
        <dbReference type="ARBA" id="ARBA00004651"/>
    </source>
</evidence>
<evidence type="ECO:0000256" key="2">
    <source>
        <dbReference type="ARBA" id="ARBA00022448"/>
    </source>
</evidence>
<protein>
    <recommendedName>
        <fullName evidence="9">ABC transmembrane type-1 domain-containing protein</fullName>
    </recommendedName>
</protein>
<feature type="transmembrane region" description="Helical" evidence="7">
    <location>
        <begin position="12"/>
        <end position="36"/>
    </location>
</feature>